<dbReference type="RefSeq" id="WP_168040174.1">
    <property type="nucleotide sequence ID" value="NZ_JAATJH010000010.1"/>
</dbReference>
<comment type="caution">
    <text evidence="2">The sequence shown here is derived from an EMBL/GenBank/DDBJ whole genome shotgun (WGS) entry which is preliminary data.</text>
</comment>
<accession>A0ABX0XHK1</accession>
<keyword evidence="1" id="KW-0472">Membrane</keyword>
<dbReference type="Proteomes" id="UP000770785">
    <property type="component" value="Unassembled WGS sequence"/>
</dbReference>
<proteinExistence type="predicted"/>
<keyword evidence="1" id="KW-0812">Transmembrane</keyword>
<sequence>MNKDYTMTKGRIAVSMLAVSLMSVQTYRYLFVELSERHATGALFGVLCMVCLIVAMVVSEWEKKKSQPFS</sequence>
<name>A0ABX0XHK1_9BACT</name>
<feature type="transmembrane region" description="Helical" evidence="1">
    <location>
        <begin position="12"/>
        <end position="30"/>
    </location>
</feature>
<evidence type="ECO:0000313" key="2">
    <source>
        <dbReference type="EMBL" id="NJC28304.1"/>
    </source>
</evidence>
<gene>
    <name evidence="2" type="ORF">GGR27_003827</name>
</gene>
<evidence type="ECO:0000313" key="3">
    <source>
        <dbReference type="Proteomes" id="UP000770785"/>
    </source>
</evidence>
<protein>
    <submittedName>
        <fullName evidence="2">Tryptophan-rich sensory protein</fullName>
    </submittedName>
</protein>
<reference evidence="2 3" key="1">
    <citation type="submission" date="2020-03" db="EMBL/GenBank/DDBJ databases">
        <title>Genomic Encyclopedia of Type Strains, Phase IV (KMG-IV): sequencing the most valuable type-strain genomes for metagenomic binning, comparative biology and taxonomic classification.</title>
        <authorList>
            <person name="Goeker M."/>
        </authorList>
    </citation>
    <scope>NUCLEOTIDE SEQUENCE [LARGE SCALE GENOMIC DNA]</scope>
    <source>
        <strain evidence="2 3">DSM 105096</strain>
    </source>
</reference>
<feature type="transmembrane region" description="Helical" evidence="1">
    <location>
        <begin position="42"/>
        <end position="61"/>
    </location>
</feature>
<keyword evidence="1" id="KW-1133">Transmembrane helix</keyword>
<organism evidence="2 3">
    <name type="scientific">Neolewinella antarctica</name>
    <dbReference type="NCBI Taxonomy" id="442734"/>
    <lineage>
        <taxon>Bacteria</taxon>
        <taxon>Pseudomonadati</taxon>
        <taxon>Bacteroidota</taxon>
        <taxon>Saprospiria</taxon>
        <taxon>Saprospirales</taxon>
        <taxon>Lewinellaceae</taxon>
        <taxon>Neolewinella</taxon>
    </lineage>
</organism>
<evidence type="ECO:0000256" key="1">
    <source>
        <dbReference type="SAM" id="Phobius"/>
    </source>
</evidence>
<keyword evidence="3" id="KW-1185">Reference proteome</keyword>
<dbReference type="EMBL" id="JAATJH010000010">
    <property type="protein sequence ID" value="NJC28304.1"/>
    <property type="molecule type" value="Genomic_DNA"/>
</dbReference>